<evidence type="ECO:0000256" key="7">
    <source>
        <dbReference type="ARBA" id="ARBA00023157"/>
    </source>
</evidence>
<keyword evidence="6" id="KW-0865">Zymogen</keyword>
<evidence type="ECO:0000256" key="2">
    <source>
        <dbReference type="ARBA" id="ARBA00022670"/>
    </source>
</evidence>
<dbReference type="InterPro" id="IPR000169">
    <property type="entry name" value="Pept_cys_AS"/>
</dbReference>
<dbReference type="PRINTS" id="PR00705">
    <property type="entry name" value="PAPAIN"/>
</dbReference>
<dbReference type="InterPro" id="IPR012599">
    <property type="entry name" value="Propeptide_C1A"/>
</dbReference>
<comment type="similarity">
    <text evidence="1">Belongs to the peptidase C1 family.</text>
</comment>
<dbReference type="InterPro" id="IPR013128">
    <property type="entry name" value="Peptidase_C1A"/>
</dbReference>
<evidence type="ECO:0000256" key="3">
    <source>
        <dbReference type="ARBA" id="ARBA00022729"/>
    </source>
</evidence>
<proteinExistence type="evidence at transcript level"/>
<dbReference type="PANTHER" id="PTHR12411">
    <property type="entry name" value="CYSTEINE PROTEASE FAMILY C1-RELATED"/>
    <property type="match status" value="1"/>
</dbReference>
<feature type="domain" description="Peptidase C1A papain C-terminal" evidence="9">
    <location>
        <begin position="82"/>
        <end position="329"/>
    </location>
</feature>
<dbReference type="CDD" id="cd02620">
    <property type="entry name" value="Peptidase_C1A_CathepsinB"/>
    <property type="match status" value="1"/>
</dbReference>
<keyword evidence="3 8" id="KW-0732">Signal</keyword>
<dbReference type="GO" id="GO:0004197">
    <property type="term" value="F:cysteine-type endopeptidase activity"/>
    <property type="evidence" value="ECO:0007669"/>
    <property type="project" value="InterPro"/>
</dbReference>
<evidence type="ECO:0000256" key="6">
    <source>
        <dbReference type="ARBA" id="ARBA00023145"/>
    </source>
</evidence>
<dbReference type="PROSITE" id="PS00639">
    <property type="entry name" value="THIOL_PROTEASE_HIS"/>
    <property type="match status" value="1"/>
</dbReference>
<dbReference type="FunFam" id="3.90.70.10:FF:000031">
    <property type="entry name" value="Cathepsin B"/>
    <property type="match status" value="1"/>
</dbReference>
<evidence type="ECO:0000256" key="8">
    <source>
        <dbReference type="SAM" id="SignalP"/>
    </source>
</evidence>
<gene>
    <name evidence="10" type="primary">CATB</name>
</gene>
<protein>
    <submittedName>
        <fullName evidence="10">Cathepsin B</fullName>
    </submittedName>
</protein>
<feature type="signal peptide" evidence="8">
    <location>
        <begin position="1"/>
        <end position="17"/>
    </location>
</feature>
<organism evidence="10">
    <name type="scientific">Caligus clemensi</name>
    <name type="common">Sea louse</name>
    <dbReference type="NCBI Taxonomy" id="344056"/>
    <lineage>
        <taxon>Eukaryota</taxon>
        <taxon>Metazoa</taxon>
        <taxon>Ecdysozoa</taxon>
        <taxon>Arthropoda</taxon>
        <taxon>Crustacea</taxon>
        <taxon>Multicrustacea</taxon>
        <taxon>Hexanauplia</taxon>
        <taxon>Copepoda</taxon>
        <taxon>Siphonostomatoida</taxon>
        <taxon>Caligidae</taxon>
        <taxon>Caligus</taxon>
    </lineage>
</organism>
<evidence type="ECO:0000256" key="1">
    <source>
        <dbReference type="ARBA" id="ARBA00008455"/>
    </source>
</evidence>
<evidence type="ECO:0000256" key="5">
    <source>
        <dbReference type="ARBA" id="ARBA00022807"/>
    </source>
</evidence>
<accession>C1C0C8</accession>
<keyword evidence="2" id="KW-0645">Protease</keyword>
<dbReference type="SUPFAM" id="SSF54001">
    <property type="entry name" value="Cysteine proteinases"/>
    <property type="match status" value="1"/>
</dbReference>
<keyword evidence="7" id="KW-1015">Disulfide bond</keyword>
<keyword evidence="4" id="KW-0378">Hydrolase</keyword>
<name>C1C0C8_CALCM</name>
<dbReference type="AlphaFoldDB" id="C1C0C8"/>
<dbReference type="PROSITE" id="PS00139">
    <property type="entry name" value="THIOL_PROTEASE_CYS"/>
    <property type="match status" value="1"/>
</dbReference>
<dbReference type="InterPro" id="IPR038765">
    <property type="entry name" value="Papain-like_cys_pep_sf"/>
</dbReference>
<dbReference type="Pfam" id="PF08127">
    <property type="entry name" value="Propeptide_C1"/>
    <property type="match status" value="1"/>
</dbReference>
<dbReference type="SMART" id="SM00645">
    <property type="entry name" value="Pept_C1"/>
    <property type="match status" value="1"/>
</dbReference>
<keyword evidence="5" id="KW-0788">Thiol protease</keyword>
<dbReference type="Pfam" id="PF00112">
    <property type="entry name" value="Peptidase_C1"/>
    <property type="match status" value="1"/>
</dbReference>
<dbReference type="InterPro" id="IPR000668">
    <property type="entry name" value="Peptidase_C1A_C"/>
</dbReference>
<dbReference type="InterPro" id="IPR025660">
    <property type="entry name" value="Pept_his_AS"/>
</dbReference>
<dbReference type="GO" id="GO:0006508">
    <property type="term" value="P:proteolysis"/>
    <property type="evidence" value="ECO:0007669"/>
    <property type="project" value="UniProtKB-KW"/>
</dbReference>
<evidence type="ECO:0000313" key="10">
    <source>
        <dbReference type="EMBL" id="ACO14731.1"/>
    </source>
</evidence>
<dbReference type="Gene3D" id="3.90.70.10">
    <property type="entry name" value="Cysteine proteinases"/>
    <property type="match status" value="1"/>
</dbReference>
<dbReference type="EMBL" id="BT080307">
    <property type="protein sequence ID" value="ACO14731.1"/>
    <property type="molecule type" value="mRNA"/>
</dbReference>
<feature type="chain" id="PRO_5018707105" evidence="8">
    <location>
        <begin position="18"/>
        <end position="331"/>
    </location>
</feature>
<reference evidence="10" key="1">
    <citation type="submission" date="2009-03" db="EMBL/GenBank/DDBJ databases">
        <title>Caligus clemensi ESTs and full-length cDNAs.</title>
        <authorList>
            <person name="Yasuike M."/>
            <person name="von Schalburg K."/>
            <person name="Cooper G."/>
            <person name="Leong J."/>
            <person name="Jones S.R.M."/>
            <person name="Koop B.F."/>
        </authorList>
    </citation>
    <scope>NUCLEOTIDE SEQUENCE</scope>
    <source>
        <tissue evidence="10">Whole</tissue>
    </source>
</reference>
<dbReference type="MEROPS" id="C01.060"/>
<sequence>MKLVIGYFLIIYASLGASKTYNSILSESFIASVNEEAQIWKAGPNFHPETSSNYIRSLMGVLPNHRDYLPPPLPNLLGTESIPDTFDAREHWPNCPSIRLIRDQGSCGSCWAFGAAEAMSDRVCIHTHKNVNISAENLLSCCYTCGFGCNGGFPGAAWRFWENKGLVSGGLYGSHKGCQPYLIEPCEHHVNGTRKPCAEGGRTPKCHKTCDNKNYPISYEKDLSFGRSSYSIRSDPKQIQMDIMTNGPVEAAFSVYSDFMSYKSGVYRHVKGSLLGGHAIRILGWGMEKGTPYWLVANSWNTDWGDNGTFKILRGSDHCGIEDSVVAGLPR</sequence>
<evidence type="ECO:0000259" key="9">
    <source>
        <dbReference type="SMART" id="SM00645"/>
    </source>
</evidence>
<evidence type="ECO:0000256" key="4">
    <source>
        <dbReference type="ARBA" id="ARBA00022801"/>
    </source>
</evidence>